<comment type="caution">
    <text evidence="3">The sequence shown here is derived from an EMBL/GenBank/DDBJ whole genome shotgun (WGS) entry which is preliminary data.</text>
</comment>
<evidence type="ECO:0000259" key="2">
    <source>
        <dbReference type="Pfam" id="PF01693"/>
    </source>
</evidence>
<evidence type="ECO:0000313" key="4">
    <source>
        <dbReference type="Proteomes" id="UP001218218"/>
    </source>
</evidence>
<evidence type="ECO:0000256" key="1">
    <source>
        <dbReference type="SAM" id="MobiDB-lite"/>
    </source>
</evidence>
<dbReference type="EMBL" id="JARIHO010000031">
    <property type="protein sequence ID" value="KAJ7336150.1"/>
    <property type="molecule type" value="Genomic_DNA"/>
</dbReference>
<dbReference type="AlphaFoldDB" id="A0AAD6ZRM5"/>
<proteinExistence type="predicted"/>
<dbReference type="Pfam" id="PF01693">
    <property type="entry name" value="Cauli_VI"/>
    <property type="match status" value="1"/>
</dbReference>
<sequence length="140" mass="15431">MSSPYRCEPPFHPDPGQSEDVPSGKLYLVCGRCVKQPGVYSSWPSADAQYMHVPGATVKRYWDYRELRAAWHARCELGEHDHLPHPHAVRFHLPAARTVVAFVTAAAIAQIPNPQSLPATHSIASLTHPVTHATRPIAPS</sequence>
<dbReference type="Proteomes" id="UP001218218">
    <property type="component" value="Unassembled WGS sequence"/>
</dbReference>
<feature type="domain" description="Ribonuclease H1 N-terminal" evidence="2">
    <location>
        <begin position="35"/>
        <end position="64"/>
    </location>
</feature>
<keyword evidence="4" id="KW-1185">Reference proteome</keyword>
<dbReference type="InterPro" id="IPR011320">
    <property type="entry name" value="RNase_H1_N"/>
</dbReference>
<name>A0AAD6ZRM5_9AGAR</name>
<reference evidence="3" key="1">
    <citation type="submission" date="2023-03" db="EMBL/GenBank/DDBJ databases">
        <title>Massive genome expansion in bonnet fungi (Mycena s.s.) driven by repeated elements and novel gene families across ecological guilds.</title>
        <authorList>
            <consortium name="Lawrence Berkeley National Laboratory"/>
            <person name="Harder C.B."/>
            <person name="Miyauchi S."/>
            <person name="Viragh M."/>
            <person name="Kuo A."/>
            <person name="Thoen E."/>
            <person name="Andreopoulos B."/>
            <person name="Lu D."/>
            <person name="Skrede I."/>
            <person name="Drula E."/>
            <person name="Henrissat B."/>
            <person name="Morin E."/>
            <person name="Kohler A."/>
            <person name="Barry K."/>
            <person name="LaButti K."/>
            <person name="Morin E."/>
            <person name="Salamov A."/>
            <person name="Lipzen A."/>
            <person name="Mereny Z."/>
            <person name="Hegedus B."/>
            <person name="Baldrian P."/>
            <person name="Stursova M."/>
            <person name="Weitz H."/>
            <person name="Taylor A."/>
            <person name="Grigoriev I.V."/>
            <person name="Nagy L.G."/>
            <person name="Martin F."/>
            <person name="Kauserud H."/>
        </authorList>
    </citation>
    <scope>NUCLEOTIDE SEQUENCE</scope>
    <source>
        <strain evidence="3">CBHHK002</strain>
    </source>
</reference>
<feature type="region of interest" description="Disordered" evidence="1">
    <location>
        <begin position="1"/>
        <end position="20"/>
    </location>
</feature>
<organism evidence="3 4">
    <name type="scientific">Mycena albidolilacea</name>
    <dbReference type="NCBI Taxonomy" id="1033008"/>
    <lineage>
        <taxon>Eukaryota</taxon>
        <taxon>Fungi</taxon>
        <taxon>Dikarya</taxon>
        <taxon>Basidiomycota</taxon>
        <taxon>Agaricomycotina</taxon>
        <taxon>Agaricomycetes</taxon>
        <taxon>Agaricomycetidae</taxon>
        <taxon>Agaricales</taxon>
        <taxon>Marasmiineae</taxon>
        <taxon>Mycenaceae</taxon>
        <taxon>Mycena</taxon>
    </lineage>
</organism>
<evidence type="ECO:0000313" key="3">
    <source>
        <dbReference type="EMBL" id="KAJ7336150.1"/>
    </source>
</evidence>
<accession>A0AAD6ZRM5</accession>
<gene>
    <name evidence="3" type="ORF">DFH08DRAFT_965050</name>
</gene>
<protein>
    <recommendedName>
        <fullName evidence="2">Ribonuclease H1 N-terminal domain-containing protein</fullName>
    </recommendedName>
</protein>